<organism evidence="2 3">
    <name type="scientific">Georgenia thermotolerans</name>
    <dbReference type="NCBI Taxonomy" id="527326"/>
    <lineage>
        <taxon>Bacteria</taxon>
        <taxon>Bacillati</taxon>
        <taxon>Actinomycetota</taxon>
        <taxon>Actinomycetes</taxon>
        <taxon>Micrococcales</taxon>
        <taxon>Bogoriellaceae</taxon>
        <taxon>Georgenia</taxon>
    </lineage>
</organism>
<dbReference type="InterPro" id="IPR011009">
    <property type="entry name" value="Kinase-like_dom_sf"/>
</dbReference>
<dbReference type="CDD" id="cd05155">
    <property type="entry name" value="APH_ChoK_like_1"/>
    <property type="match status" value="1"/>
</dbReference>
<name>A0A7J5UMF0_9MICO</name>
<feature type="domain" description="Aminoglycoside phosphotransferase" evidence="1">
    <location>
        <begin position="50"/>
        <end position="278"/>
    </location>
</feature>
<dbReference type="Gene3D" id="3.30.200.20">
    <property type="entry name" value="Phosphorylase Kinase, domain 1"/>
    <property type="match status" value="1"/>
</dbReference>
<dbReference type="InterPro" id="IPR002575">
    <property type="entry name" value="Aminoglycoside_PTrfase"/>
</dbReference>
<comment type="caution">
    <text evidence="2">The sequence shown here is derived from an EMBL/GenBank/DDBJ whole genome shotgun (WGS) entry which is preliminary data.</text>
</comment>
<keyword evidence="2" id="KW-0808">Transferase</keyword>
<dbReference type="InterPro" id="IPR051678">
    <property type="entry name" value="AGP_Transferase"/>
</dbReference>
<sequence length="310" mass="32711">MLPLALRRERHGPGRSASVADKPAAEVAVDAGLVRRLLAAQHPDLADLPLRLVASGWDNVIYRLGDDIAVRLPRRAAAAGLIEHEQRWLPVLAPRLPVAVPAPVRRGVPGHGYPWAWTVTRWMAGTTAAEAPPGERRALAEPLAAFVTALHRPAPADAPLNPVRGVPLPTRHDAVVGRLTGGLVPQAERAAALWAELSATPAWAGPALWLHGDLHPANLVVADGALAAVLDFGDLTAGDPATDLAAAWLTFDAAGRERFVRALGDAYDAATWRRARGWALALATALIAHSDDAPVLRAVGDHALREVLAG</sequence>
<dbReference type="PANTHER" id="PTHR21310:SF42">
    <property type="entry name" value="BIFUNCTIONAL AAC_APH"/>
    <property type="match status" value="1"/>
</dbReference>
<evidence type="ECO:0000313" key="2">
    <source>
        <dbReference type="EMBL" id="KAE8763460.1"/>
    </source>
</evidence>
<keyword evidence="3" id="KW-1185">Reference proteome</keyword>
<evidence type="ECO:0000313" key="3">
    <source>
        <dbReference type="Proteomes" id="UP000451860"/>
    </source>
</evidence>
<dbReference type="GO" id="GO:0016740">
    <property type="term" value="F:transferase activity"/>
    <property type="evidence" value="ECO:0007669"/>
    <property type="project" value="UniProtKB-KW"/>
</dbReference>
<protein>
    <submittedName>
        <fullName evidence="2">Phosphotransferase</fullName>
    </submittedName>
</protein>
<reference evidence="2 3" key="1">
    <citation type="submission" date="2019-10" db="EMBL/GenBank/DDBJ databases">
        <title>Georgenia wutianyii sp. nov. and Georgenia yuyongxinii sp. nov. isolated from plateau pika (Ochotona curzoniae) in the Qinghai-Tibet plateau of China.</title>
        <authorList>
            <person name="Tian Z."/>
        </authorList>
    </citation>
    <scope>NUCLEOTIDE SEQUENCE [LARGE SCALE GENOMIC DNA]</scope>
    <source>
        <strain evidence="2 3">DSM 21501</strain>
    </source>
</reference>
<evidence type="ECO:0000259" key="1">
    <source>
        <dbReference type="Pfam" id="PF01636"/>
    </source>
</evidence>
<gene>
    <name evidence="2" type="ORF">GB883_13945</name>
</gene>
<dbReference type="SUPFAM" id="SSF56112">
    <property type="entry name" value="Protein kinase-like (PK-like)"/>
    <property type="match status" value="1"/>
</dbReference>
<dbReference type="Pfam" id="PF01636">
    <property type="entry name" value="APH"/>
    <property type="match status" value="1"/>
</dbReference>
<proteinExistence type="predicted"/>
<dbReference type="AlphaFoldDB" id="A0A7J5UMF0"/>
<accession>A0A7J5UMF0</accession>
<dbReference type="Gene3D" id="3.90.1200.10">
    <property type="match status" value="1"/>
</dbReference>
<dbReference type="EMBL" id="WHJE01000071">
    <property type="protein sequence ID" value="KAE8763460.1"/>
    <property type="molecule type" value="Genomic_DNA"/>
</dbReference>
<dbReference type="PANTHER" id="PTHR21310">
    <property type="entry name" value="AMINOGLYCOSIDE PHOSPHOTRANSFERASE-RELATED-RELATED"/>
    <property type="match status" value="1"/>
</dbReference>
<dbReference type="Proteomes" id="UP000451860">
    <property type="component" value="Unassembled WGS sequence"/>
</dbReference>
<dbReference type="OrthoDB" id="9797603at2"/>